<name>A0A1I4K0V2_9FIRM</name>
<comment type="subcellular location">
    <subcellularLocation>
        <location evidence="1">Cell membrane</location>
        <topology evidence="1">Peripheral membrane protein</topology>
        <orientation evidence="1">Cytoplasmic side</orientation>
    </subcellularLocation>
</comment>
<comment type="similarity">
    <text evidence="2">Belongs to the GTP-binding SRP family.</text>
</comment>
<evidence type="ECO:0000256" key="1">
    <source>
        <dbReference type="ARBA" id="ARBA00004413"/>
    </source>
</evidence>
<evidence type="ECO:0000256" key="5">
    <source>
        <dbReference type="ARBA" id="ARBA00022475"/>
    </source>
</evidence>
<keyword evidence="11" id="KW-1006">Bacterial flagellum protein export</keyword>
<evidence type="ECO:0000313" key="16">
    <source>
        <dbReference type="EMBL" id="SFL72415.1"/>
    </source>
</evidence>
<dbReference type="GO" id="GO:0006614">
    <property type="term" value="P:SRP-dependent cotranslational protein targeting to membrane"/>
    <property type="evidence" value="ECO:0007669"/>
    <property type="project" value="InterPro"/>
</dbReference>
<evidence type="ECO:0000259" key="14">
    <source>
        <dbReference type="SMART" id="SM00382"/>
    </source>
</evidence>
<dbReference type="RefSeq" id="WP_090936051.1">
    <property type="nucleotide sequence ID" value="NZ_FOTS01000015.1"/>
</dbReference>
<dbReference type="GO" id="GO:0003924">
    <property type="term" value="F:GTPase activity"/>
    <property type="evidence" value="ECO:0007669"/>
    <property type="project" value="InterPro"/>
</dbReference>
<keyword evidence="4" id="KW-0813">Transport</keyword>
<dbReference type="GO" id="GO:0005047">
    <property type="term" value="F:signal recognition particle binding"/>
    <property type="evidence" value="ECO:0007669"/>
    <property type="project" value="TreeGrafter"/>
</dbReference>
<evidence type="ECO:0000259" key="15">
    <source>
        <dbReference type="SMART" id="SM00962"/>
    </source>
</evidence>
<feature type="domain" description="AAA+ ATPase" evidence="14">
    <location>
        <begin position="168"/>
        <end position="314"/>
    </location>
</feature>
<dbReference type="InterPro" id="IPR047040">
    <property type="entry name" value="FlhF__GTPase_dom"/>
</dbReference>
<keyword evidence="8" id="KW-0653">Protein transport</keyword>
<dbReference type="Gene3D" id="1.20.120.1380">
    <property type="entry name" value="Flagellar FlhF biosynthesis protein, N domain"/>
    <property type="match status" value="1"/>
</dbReference>
<dbReference type="Proteomes" id="UP000199520">
    <property type="component" value="Unassembled WGS sequence"/>
</dbReference>
<organism evidence="16 17">
    <name type="scientific">Pelosinus propionicus DSM 13327</name>
    <dbReference type="NCBI Taxonomy" id="1123291"/>
    <lineage>
        <taxon>Bacteria</taxon>
        <taxon>Bacillati</taxon>
        <taxon>Bacillota</taxon>
        <taxon>Negativicutes</taxon>
        <taxon>Selenomonadales</taxon>
        <taxon>Sporomusaceae</taxon>
        <taxon>Pelosinus</taxon>
    </lineage>
</organism>
<dbReference type="InterPro" id="IPR003593">
    <property type="entry name" value="AAA+_ATPase"/>
</dbReference>
<dbReference type="GO" id="GO:0005525">
    <property type="term" value="F:GTP binding"/>
    <property type="evidence" value="ECO:0007669"/>
    <property type="project" value="UniProtKB-KW"/>
</dbReference>
<dbReference type="Gene3D" id="3.40.50.300">
    <property type="entry name" value="P-loop containing nucleotide triphosphate hydrolases"/>
    <property type="match status" value="1"/>
</dbReference>
<dbReference type="InterPro" id="IPR027417">
    <property type="entry name" value="P-loop_NTPase"/>
</dbReference>
<dbReference type="SMART" id="SM00962">
    <property type="entry name" value="SRP54"/>
    <property type="match status" value="1"/>
</dbReference>
<evidence type="ECO:0000256" key="12">
    <source>
        <dbReference type="ARBA" id="ARBA00025337"/>
    </source>
</evidence>
<keyword evidence="9" id="KW-0342">GTP-binding</keyword>
<keyword evidence="7" id="KW-1005">Bacterial flagellum biogenesis</keyword>
<dbReference type="PANTHER" id="PTHR43134">
    <property type="entry name" value="SIGNAL RECOGNITION PARTICLE RECEPTOR SUBUNIT ALPHA"/>
    <property type="match status" value="1"/>
</dbReference>
<evidence type="ECO:0000313" key="17">
    <source>
        <dbReference type="Proteomes" id="UP000199520"/>
    </source>
</evidence>
<evidence type="ECO:0000256" key="10">
    <source>
        <dbReference type="ARBA" id="ARBA00023136"/>
    </source>
</evidence>
<protein>
    <recommendedName>
        <fullName evidence="3">Flagellar biosynthesis protein FlhF</fullName>
    </recommendedName>
    <alternativeName>
        <fullName evidence="13">Flagella-associated GTP-binding protein</fullName>
    </alternativeName>
</protein>
<evidence type="ECO:0000256" key="2">
    <source>
        <dbReference type="ARBA" id="ARBA00008531"/>
    </source>
</evidence>
<dbReference type="GO" id="GO:0015031">
    <property type="term" value="P:protein transport"/>
    <property type="evidence" value="ECO:0007669"/>
    <property type="project" value="UniProtKB-KW"/>
</dbReference>
<keyword evidence="10" id="KW-0472">Membrane</keyword>
<keyword evidence="5" id="KW-1003">Cell membrane</keyword>
<dbReference type="EMBL" id="FOTS01000015">
    <property type="protein sequence ID" value="SFL72415.1"/>
    <property type="molecule type" value="Genomic_DNA"/>
</dbReference>
<evidence type="ECO:0000256" key="11">
    <source>
        <dbReference type="ARBA" id="ARBA00023225"/>
    </source>
</evidence>
<dbReference type="FunFam" id="3.40.50.300:FF:000695">
    <property type="entry name" value="Flagellar biosynthesis regulator FlhF"/>
    <property type="match status" value="1"/>
</dbReference>
<keyword evidence="16" id="KW-0282">Flagellum</keyword>
<dbReference type="SUPFAM" id="SSF52540">
    <property type="entry name" value="P-loop containing nucleoside triphosphate hydrolases"/>
    <property type="match status" value="1"/>
</dbReference>
<keyword evidence="16" id="KW-0966">Cell projection</keyword>
<evidence type="ECO:0000256" key="4">
    <source>
        <dbReference type="ARBA" id="ARBA00022448"/>
    </source>
</evidence>
<dbReference type="PANTHER" id="PTHR43134:SF3">
    <property type="entry name" value="FLAGELLAR BIOSYNTHESIS PROTEIN FLHF"/>
    <property type="match status" value="1"/>
</dbReference>
<proteinExistence type="inferred from homology"/>
<keyword evidence="16" id="KW-0969">Cilium</keyword>
<gene>
    <name evidence="16" type="ORF">SAMN04490355_101539</name>
</gene>
<reference evidence="17" key="1">
    <citation type="submission" date="2016-10" db="EMBL/GenBank/DDBJ databases">
        <authorList>
            <person name="Varghese N."/>
            <person name="Submissions S."/>
        </authorList>
    </citation>
    <scope>NUCLEOTIDE SEQUENCE [LARGE SCALE GENOMIC DNA]</scope>
    <source>
        <strain evidence="17">DSM 13327</strain>
    </source>
</reference>
<feature type="domain" description="SRP54-type proteins GTP-binding" evidence="15">
    <location>
        <begin position="169"/>
        <end position="360"/>
    </location>
</feature>
<keyword evidence="6" id="KW-0547">Nucleotide-binding</keyword>
<evidence type="ECO:0000256" key="6">
    <source>
        <dbReference type="ARBA" id="ARBA00022741"/>
    </source>
</evidence>
<dbReference type="GO" id="GO:0005886">
    <property type="term" value="C:plasma membrane"/>
    <property type="evidence" value="ECO:0007669"/>
    <property type="project" value="UniProtKB-SubCell"/>
</dbReference>
<dbReference type="InterPro" id="IPR000897">
    <property type="entry name" value="SRP54_GTPase_dom"/>
</dbReference>
<dbReference type="CDD" id="cd17873">
    <property type="entry name" value="FlhF"/>
    <property type="match status" value="1"/>
</dbReference>
<dbReference type="SMART" id="SM00382">
    <property type="entry name" value="AAA"/>
    <property type="match status" value="1"/>
</dbReference>
<evidence type="ECO:0000256" key="9">
    <source>
        <dbReference type="ARBA" id="ARBA00023134"/>
    </source>
</evidence>
<evidence type="ECO:0000256" key="13">
    <source>
        <dbReference type="ARBA" id="ARBA00030866"/>
    </source>
</evidence>
<accession>A0A1I4K0V2</accession>
<dbReference type="STRING" id="1123291.SAMN04490355_101539"/>
<evidence type="ECO:0000256" key="8">
    <source>
        <dbReference type="ARBA" id="ARBA00022927"/>
    </source>
</evidence>
<comment type="function">
    <text evidence="12">Necessary for flagellar biosynthesis. May be involved in translocation of the flagellum.</text>
</comment>
<evidence type="ECO:0000256" key="3">
    <source>
        <dbReference type="ARBA" id="ARBA00014919"/>
    </source>
</evidence>
<dbReference type="AlphaFoldDB" id="A0A1I4K0V2"/>
<dbReference type="GO" id="GO:0044781">
    <property type="term" value="P:bacterial-type flagellum organization"/>
    <property type="evidence" value="ECO:0007669"/>
    <property type="project" value="UniProtKB-KW"/>
</dbReference>
<sequence length="362" mass="40346">MKVRVFTADTMQNAIAQAKGALGRDAIILHTRKYRKGGLWGFFSKEEVEVTAAVDTSFSTTILPKKAEPCVEEVSLQPEVAVKSELATMRNLLEKVISKIPQGSEHSSILDLLMNNDIDIKIAERIIHDLPIDYSKFEVGSPELKQLLITQIQTCFKSAEGIKIPDQGRKVVAFFGPTGVGKTTTIAKLAAKFAIQEGYQVSLITADTYRISAVEQLKTYSDIMGIPIHVVYAADELKTVLDSDQDKQLILIDTAGRSPHNDEQLDELKKLLHIDDAIEKYLVLSATTKYKDALDIVEKFSICMPDKVIFTKIDETRNIGTVVNLLYQFPMSLSYVTNGQNVPDDIELVDMNRLTPLILRDL</sequence>
<evidence type="ECO:0000256" key="7">
    <source>
        <dbReference type="ARBA" id="ARBA00022795"/>
    </source>
</evidence>
<dbReference type="OrthoDB" id="9778554at2"/>
<dbReference type="Pfam" id="PF00448">
    <property type="entry name" value="SRP54"/>
    <property type="match status" value="1"/>
</dbReference>
<keyword evidence="17" id="KW-1185">Reference proteome</keyword>